<evidence type="ECO:0000313" key="2">
    <source>
        <dbReference type="EMBL" id="AFM15580.1"/>
    </source>
</evidence>
<reference evidence="2 3" key="1">
    <citation type="submission" date="2012-06" db="EMBL/GenBank/DDBJ databases">
        <title>Complete sequence of chromosome of Mycobacterium chubuense NBB4.</title>
        <authorList>
            <consortium name="US DOE Joint Genome Institute"/>
            <person name="Lucas S."/>
            <person name="Han J."/>
            <person name="Lapidus A."/>
            <person name="Cheng J.-F."/>
            <person name="Goodwin L."/>
            <person name="Pitluck S."/>
            <person name="Peters L."/>
            <person name="Mikhailova N."/>
            <person name="Teshima H."/>
            <person name="Detter J.C."/>
            <person name="Han C."/>
            <person name="Tapia R."/>
            <person name="Land M."/>
            <person name="Hauser L."/>
            <person name="Kyrpides N."/>
            <person name="Ivanova N."/>
            <person name="Pagani I."/>
            <person name="Mattes T."/>
            <person name="Holmes A."/>
            <person name="Rutledge P."/>
            <person name="Paulsen I."/>
            <person name="Coleman N."/>
            <person name="Woyke T."/>
        </authorList>
    </citation>
    <scope>NUCLEOTIDE SEQUENCE [LARGE SCALE GENOMIC DNA]</scope>
    <source>
        <strain evidence="2 3">NBB4</strain>
    </source>
</reference>
<sequence precursor="true">MSIVGIAGTLLLAPGAAADPDAAPVDPAVDPGAPPVQVAAPGNPNADPMAVTACSQFAEVLDSTSTYYSDFTDSLNGFATENYSDPSVSSSNVLGRTALREGAGIAMNTANTPGVPPPIADPMRTWSVDATKLLLKMGLRGGRDSLNTTADEMNNDALAVQHACADAGTHA</sequence>
<evidence type="ECO:0000313" key="3">
    <source>
        <dbReference type="Proteomes" id="UP000006057"/>
    </source>
</evidence>
<dbReference type="KEGG" id="mcb:Mycch_0763"/>
<dbReference type="RefSeq" id="WP_014814071.1">
    <property type="nucleotide sequence ID" value="NC_018027.1"/>
</dbReference>
<gene>
    <name evidence="2" type="ordered locus">Mycch_0763</name>
</gene>
<dbReference type="Proteomes" id="UP000006057">
    <property type="component" value="Chromosome"/>
</dbReference>
<dbReference type="AlphaFoldDB" id="I4BE73"/>
<dbReference type="OrthoDB" id="4720168at2"/>
<proteinExistence type="predicted"/>
<keyword evidence="1" id="KW-0732">Signal</keyword>
<organism evidence="2 3">
    <name type="scientific">Mycolicibacterium chubuense (strain NBB4)</name>
    <name type="common">Mycobacterium chubuense</name>
    <dbReference type="NCBI Taxonomy" id="710421"/>
    <lineage>
        <taxon>Bacteria</taxon>
        <taxon>Bacillati</taxon>
        <taxon>Actinomycetota</taxon>
        <taxon>Actinomycetes</taxon>
        <taxon>Mycobacteriales</taxon>
        <taxon>Mycobacteriaceae</taxon>
        <taxon>Mycolicibacterium</taxon>
    </lineage>
</organism>
<dbReference type="EMBL" id="CP003053">
    <property type="protein sequence ID" value="AFM15580.1"/>
    <property type="molecule type" value="Genomic_DNA"/>
</dbReference>
<keyword evidence="3" id="KW-1185">Reference proteome</keyword>
<dbReference type="eggNOG" id="ENOG5031EWK">
    <property type="taxonomic scope" value="Bacteria"/>
</dbReference>
<feature type="signal peptide" evidence="1">
    <location>
        <begin position="1"/>
        <end position="18"/>
    </location>
</feature>
<dbReference type="HOGENOM" id="CLU_123840_0_0_11"/>
<dbReference type="STRING" id="710421.Mycch_0763"/>
<feature type="chain" id="PRO_5039156441" evidence="1">
    <location>
        <begin position="19"/>
        <end position="171"/>
    </location>
</feature>
<evidence type="ECO:0000256" key="1">
    <source>
        <dbReference type="SAM" id="SignalP"/>
    </source>
</evidence>
<protein>
    <submittedName>
        <fullName evidence="2">Uncharacterized protein</fullName>
    </submittedName>
</protein>
<accession>I4BE73</accession>
<name>I4BE73_MYCCN</name>
<dbReference type="PATRIC" id="fig|710421.3.peg.764"/>